<evidence type="ECO:0000313" key="6">
    <source>
        <dbReference type="EMBL" id="TGY89309.1"/>
    </source>
</evidence>
<dbReference type="InterPro" id="IPR027417">
    <property type="entry name" value="P-loop_NTPase"/>
</dbReference>
<dbReference type="GO" id="GO:0005524">
    <property type="term" value="F:ATP binding"/>
    <property type="evidence" value="ECO:0007669"/>
    <property type="project" value="UniProtKB-KW"/>
</dbReference>
<keyword evidence="3" id="KW-0547">Nucleotide-binding</keyword>
<dbReference type="PANTHER" id="PTHR43335:SF4">
    <property type="entry name" value="ABC TRANSPORTER, ATP-BINDING PROTEIN"/>
    <property type="match status" value="1"/>
</dbReference>
<dbReference type="InterPro" id="IPR003439">
    <property type="entry name" value="ABC_transporter-like_ATP-bd"/>
</dbReference>
<dbReference type="SMART" id="SM00382">
    <property type="entry name" value="AAA"/>
    <property type="match status" value="1"/>
</dbReference>
<evidence type="ECO:0000256" key="1">
    <source>
        <dbReference type="ARBA" id="ARBA00005417"/>
    </source>
</evidence>
<evidence type="ECO:0000256" key="4">
    <source>
        <dbReference type="ARBA" id="ARBA00022840"/>
    </source>
</evidence>
<dbReference type="GO" id="GO:0016887">
    <property type="term" value="F:ATP hydrolysis activity"/>
    <property type="evidence" value="ECO:0007669"/>
    <property type="project" value="InterPro"/>
</dbReference>
<dbReference type="SUPFAM" id="SSF52540">
    <property type="entry name" value="P-loop containing nucleoside triphosphate hydrolases"/>
    <property type="match status" value="1"/>
</dbReference>
<keyword evidence="2" id="KW-0813">Transport</keyword>
<sequence>MIVADRLVKRFGHHLAVDHVSFSVGRGEVLGFLGPNGAGKSTTMRMLAGCLEPDDGAASLNGYDSSLKRREAQRFLGYLPEGAPAYPAMTPRGFVRFHLRARGFSGAGLKRAETLALDRARVGAAADKAIATLSKGYKRRAALAAAIAHDPPILILDEPTDGLDPNQKDGVRSLIREMAAHKAIIISTHLLDEVDAICTRAAVIADGRILADDTPQKLAEIGEDGTIGSAFRALTRAAHESIRAKDTSAIGRKEAAA</sequence>
<dbReference type="PANTHER" id="PTHR43335">
    <property type="entry name" value="ABC TRANSPORTER, ATP-BINDING PROTEIN"/>
    <property type="match status" value="1"/>
</dbReference>
<accession>A0A4V3RY69</accession>
<evidence type="ECO:0000256" key="3">
    <source>
        <dbReference type="ARBA" id="ARBA00022741"/>
    </source>
</evidence>
<evidence type="ECO:0000259" key="5">
    <source>
        <dbReference type="PROSITE" id="PS50893"/>
    </source>
</evidence>
<keyword evidence="7" id="KW-1185">Reference proteome</keyword>
<keyword evidence="4 6" id="KW-0067">ATP-binding</keyword>
<dbReference type="AlphaFoldDB" id="A0A4V3RY69"/>
<comment type="caution">
    <text evidence="6">The sequence shown here is derived from an EMBL/GenBank/DDBJ whole genome shotgun (WGS) entry which is preliminary data.</text>
</comment>
<dbReference type="CDD" id="cd03230">
    <property type="entry name" value="ABC_DR_subfamily_A"/>
    <property type="match status" value="1"/>
</dbReference>
<evidence type="ECO:0000256" key="2">
    <source>
        <dbReference type="ARBA" id="ARBA00022448"/>
    </source>
</evidence>
<dbReference type="OrthoDB" id="9778547at2"/>
<dbReference type="Proteomes" id="UP000308054">
    <property type="component" value="Unassembled WGS sequence"/>
</dbReference>
<name>A0A4V3RY69_9PROT</name>
<protein>
    <submittedName>
        <fullName evidence="6">ABC transporter ATP-binding protein</fullName>
    </submittedName>
</protein>
<dbReference type="RefSeq" id="WP_135995849.1">
    <property type="nucleotide sequence ID" value="NZ_CP071057.1"/>
</dbReference>
<dbReference type="InterPro" id="IPR003593">
    <property type="entry name" value="AAA+_ATPase"/>
</dbReference>
<reference evidence="6 7" key="1">
    <citation type="journal article" date="2017" name="Int. J. Syst. Evol. Microbiol.">
        <title>Marinicauda algicola sp. nov., isolated from a marine red alga Rhodosorus marinus.</title>
        <authorList>
            <person name="Jeong S.E."/>
            <person name="Jeon S.H."/>
            <person name="Chun B.H."/>
            <person name="Kim D.W."/>
            <person name="Jeon C.O."/>
        </authorList>
    </citation>
    <scope>NUCLEOTIDE SEQUENCE [LARGE SCALE GENOMIC DNA]</scope>
    <source>
        <strain evidence="6 7">JCM 31718</strain>
    </source>
</reference>
<feature type="domain" description="ABC transporter" evidence="5">
    <location>
        <begin position="2"/>
        <end position="231"/>
    </location>
</feature>
<dbReference type="Gene3D" id="3.40.50.300">
    <property type="entry name" value="P-loop containing nucleotide triphosphate hydrolases"/>
    <property type="match status" value="1"/>
</dbReference>
<proteinExistence type="inferred from homology"/>
<dbReference type="Pfam" id="PF00005">
    <property type="entry name" value="ABC_tran"/>
    <property type="match status" value="1"/>
</dbReference>
<evidence type="ECO:0000313" key="7">
    <source>
        <dbReference type="Proteomes" id="UP000308054"/>
    </source>
</evidence>
<organism evidence="6 7">
    <name type="scientific">Marinicauda algicola</name>
    <dbReference type="NCBI Taxonomy" id="2029849"/>
    <lineage>
        <taxon>Bacteria</taxon>
        <taxon>Pseudomonadati</taxon>
        <taxon>Pseudomonadota</taxon>
        <taxon>Alphaproteobacteria</taxon>
        <taxon>Maricaulales</taxon>
        <taxon>Maricaulaceae</taxon>
        <taxon>Marinicauda</taxon>
    </lineage>
</organism>
<dbReference type="PROSITE" id="PS50893">
    <property type="entry name" value="ABC_TRANSPORTER_2"/>
    <property type="match status" value="1"/>
</dbReference>
<dbReference type="EMBL" id="SRXW01000002">
    <property type="protein sequence ID" value="TGY89309.1"/>
    <property type="molecule type" value="Genomic_DNA"/>
</dbReference>
<gene>
    <name evidence="6" type="ORF">E5163_09340</name>
</gene>
<comment type="similarity">
    <text evidence="1">Belongs to the ABC transporter superfamily.</text>
</comment>